<dbReference type="Proteomes" id="UP000694867">
    <property type="component" value="Unplaced"/>
</dbReference>
<gene>
    <name evidence="13" type="primary">LOC100904222</name>
</gene>
<dbReference type="PANTHER" id="PTHR11097:SF9">
    <property type="entry name" value="EXOSOME COMPLEX COMPONENT RRP43"/>
    <property type="match status" value="1"/>
</dbReference>
<evidence type="ECO:0000256" key="5">
    <source>
        <dbReference type="ARBA" id="ARBA00022552"/>
    </source>
</evidence>
<dbReference type="InterPro" id="IPR050590">
    <property type="entry name" value="Exosome_comp_Rrp42_subfam"/>
</dbReference>
<evidence type="ECO:0000256" key="3">
    <source>
        <dbReference type="ARBA" id="ARBA00006678"/>
    </source>
</evidence>
<keyword evidence="7" id="KW-0694">RNA-binding</keyword>
<evidence type="ECO:0000259" key="11">
    <source>
        <dbReference type="Pfam" id="PF03725"/>
    </source>
</evidence>
<dbReference type="GO" id="GO:0034476">
    <property type="term" value="P:U5 snRNA 3'-end processing"/>
    <property type="evidence" value="ECO:0007669"/>
    <property type="project" value="TreeGrafter"/>
</dbReference>
<evidence type="ECO:0000256" key="4">
    <source>
        <dbReference type="ARBA" id="ARBA00022490"/>
    </source>
</evidence>
<keyword evidence="6" id="KW-0271">Exosome</keyword>
<keyword evidence="5" id="KW-0698">rRNA processing</keyword>
<dbReference type="GO" id="GO:0005730">
    <property type="term" value="C:nucleolus"/>
    <property type="evidence" value="ECO:0007669"/>
    <property type="project" value="UniProtKB-SubCell"/>
</dbReference>
<protein>
    <recommendedName>
        <fullName evidence="9">Ribosomal RNA-processing protein 43</fullName>
    </recommendedName>
</protein>
<dbReference type="Pfam" id="PF01138">
    <property type="entry name" value="RNase_PH"/>
    <property type="match status" value="1"/>
</dbReference>
<dbReference type="GeneID" id="100904222"/>
<dbReference type="KEGG" id="goe:100904222"/>
<evidence type="ECO:0000256" key="1">
    <source>
        <dbReference type="ARBA" id="ARBA00004496"/>
    </source>
</evidence>
<comment type="subcellular location">
    <subcellularLocation>
        <location evidence="1">Cytoplasm</location>
    </subcellularLocation>
    <subcellularLocation>
        <location evidence="2">Nucleus</location>
        <location evidence="2">Nucleolus</location>
    </subcellularLocation>
</comment>
<dbReference type="GO" id="GO:0000176">
    <property type="term" value="C:nuclear exosome (RNase complex)"/>
    <property type="evidence" value="ECO:0007669"/>
    <property type="project" value="TreeGrafter"/>
</dbReference>
<dbReference type="Gene3D" id="3.30.230.70">
    <property type="entry name" value="GHMP Kinase, N-terminal domain"/>
    <property type="match status" value="1"/>
</dbReference>
<accession>A0AAJ6VWT4</accession>
<evidence type="ECO:0000256" key="9">
    <source>
        <dbReference type="ARBA" id="ARBA00030617"/>
    </source>
</evidence>
<reference evidence="13" key="1">
    <citation type="submission" date="2025-08" db="UniProtKB">
        <authorList>
            <consortium name="RefSeq"/>
        </authorList>
    </citation>
    <scope>IDENTIFICATION</scope>
</reference>
<dbReference type="InterPro" id="IPR027408">
    <property type="entry name" value="PNPase/RNase_PH_dom_sf"/>
</dbReference>
<keyword evidence="4" id="KW-0963">Cytoplasm</keyword>
<feature type="domain" description="Exoribonuclease phosphorolytic" evidence="10">
    <location>
        <begin position="31"/>
        <end position="160"/>
    </location>
</feature>
<evidence type="ECO:0000256" key="8">
    <source>
        <dbReference type="ARBA" id="ARBA00023242"/>
    </source>
</evidence>
<dbReference type="GO" id="GO:0016075">
    <property type="term" value="P:rRNA catabolic process"/>
    <property type="evidence" value="ECO:0007669"/>
    <property type="project" value="TreeGrafter"/>
</dbReference>
<dbReference type="GO" id="GO:0071035">
    <property type="term" value="P:nuclear polyadenylation-dependent rRNA catabolic process"/>
    <property type="evidence" value="ECO:0007669"/>
    <property type="project" value="TreeGrafter"/>
</dbReference>
<evidence type="ECO:0000313" key="13">
    <source>
        <dbReference type="RefSeq" id="XP_003741370.1"/>
    </source>
</evidence>
<dbReference type="GO" id="GO:0000467">
    <property type="term" value="P:exonucleolytic trimming to generate mature 3'-end of 5.8S rRNA from tricistronic rRNA transcript (SSU-rRNA, 5.8S rRNA, LSU-rRNA)"/>
    <property type="evidence" value="ECO:0007669"/>
    <property type="project" value="TreeGrafter"/>
</dbReference>
<dbReference type="SUPFAM" id="SSF54211">
    <property type="entry name" value="Ribosomal protein S5 domain 2-like"/>
    <property type="match status" value="1"/>
</dbReference>
<proteinExistence type="inferred from homology"/>
<evidence type="ECO:0000256" key="7">
    <source>
        <dbReference type="ARBA" id="ARBA00022884"/>
    </source>
</evidence>
<feature type="domain" description="Exoribonuclease phosphorolytic" evidence="11">
    <location>
        <begin position="184"/>
        <end position="247"/>
    </location>
</feature>
<evidence type="ECO:0000259" key="10">
    <source>
        <dbReference type="Pfam" id="PF01138"/>
    </source>
</evidence>
<keyword evidence="12" id="KW-1185">Reference proteome</keyword>
<dbReference type="InterPro" id="IPR020568">
    <property type="entry name" value="Ribosomal_Su5_D2-typ_SF"/>
</dbReference>
<dbReference type="GO" id="GO:0034475">
    <property type="term" value="P:U4 snRNA 3'-end processing"/>
    <property type="evidence" value="ECO:0007669"/>
    <property type="project" value="TreeGrafter"/>
</dbReference>
<sequence>MAEELRILQSQAELAEGRFQRKDGRAFDSHRAIEISKGSIGTADGSSLVRLGDTCVVCGLRGEIAEIQLGESGVPSANIGVEVKLPFKNIGYSNPSEEEQALSQTLQNILMSAEAFQPSPISDRFFWVLHVTITCLAYDGNLTGASLAAISGALSSLKLPGAHHDLELDILQVDDNYQNVKCTQPIGVGFGIINDELVVDMSNEETLLSNGESMVVIDEDDSVVHLHKGGGTSVDPKQLQSMIQDAKKHSQELRKYLK</sequence>
<dbReference type="SUPFAM" id="SSF55666">
    <property type="entry name" value="Ribonuclease PH domain 2-like"/>
    <property type="match status" value="1"/>
</dbReference>
<dbReference type="InterPro" id="IPR001247">
    <property type="entry name" value="ExoRNase_PH_dom1"/>
</dbReference>
<dbReference type="GO" id="GO:0071038">
    <property type="term" value="P:TRAMP-dependent tRNA surveillance pathway"/>
    <property type="evidence" value="ECO:0007669"/>
    <property type="project" value="TreeGrafter"/>
</dbReference>
<dbReference type="GO" id="GO:0034473">
    <property type="term" value="P:U1 snRNA 3'-end processing"/>
    <property type="evidence" value="ECO:0007669"/>
    <property type="project" value="TreeGrafter"/>
</dbReference>
<dbReference type="GO" id="GO:0035925">
    <property type="term" value="F:mRNA 3'-UTR AU-rich region binding"/>
    <property type="evidence" value="ECO:0007669"/>
    <property type="project" value="TreeGrafter"/>
</dbReference>
<evidence type="ECO:0000313" key="12">
    <source>
        <dbReference type="Proteomes" id="UP000694867"/>
    </source>
</evidence>
<organism evidence="12 13">
    <name type="scientific">Galendromus occidentalis</name>
    <name type="common">western predatory mite</name>
    <dbReference type="NCBI Taxonomy" id="34638"/>
    <lineage>
        <taxon>Eukaryota</taxon>
        <taxon>Metazoa</taxon>
        <taxon>Ecdysozoa</taxon>
        <taxon>Arthropoda</taxon>
        <taxon>Chelicerata</taxon>
        <taxon>Arachnida</taxon>
        <taxon>Acari</taxon>
        <taxon>Parasitiformes</taxon>
        <taxon>Mesostigmata</taxon>
        <taxon>Gamasina</taxon>
        <taxon>Phytoseioidea</taxon>
        <taxon>Phytoseiidae</taxon>
        <taxon>Typhlodrominae</taxon>
        <taxon>Galendromus</taxon>
    </lineage>
</organism>
<dbReference type="GO" id="GO:0000177">
    <property type="term" value="C:cytoplasmic exosome (RNase complex)"/>
    <property type="evidence" value="ECO:0007669"/>
    <property type="project" value="TreeGrafter"/>
</dbReference>
<comment type="similarity">
    <text evidence="3">Belongs to the RNase PH family.</text>
</comment>
<evidence type="ECO:0000256" key="2">
    <source>
        <dbReference type="ARBA" id="ARBA00004604"/>
    </source>
</evidence>
<dbReference type="GO" id="GO:0071028">
    <property type="term" value="P:nuclear mRNA surveillance"/>
    <property type="evidence" value="ECO:0007669"/>
    <property type="project" value="TreeGrafter"/>
</dbReference>
<evidence type="ECO:0000256" key="6">
    <source>
        <dbReference type="ARBA" id="ARBA00022835"/>
    </source>
</evidence>
<dbReference type="InterPro" id="IPR015847">
    <property type="entry name" value="ExoRNase_PH_dom2"/>
</dbReference>
<keyword evidence="8" id="KW-0539">Nucleus</keyword>
<dbReference type="PANTHER" id="PTHR11097">
    <property type="entry name" value="EXOSOME COMPLEX EXONUCLEASE RIBOSOMAL RNA PROCESSING PROTEIN"/>
    <property type="match status" value="1"/>
</dbReference>
<dbReference type="RefSeq" id="XP_003741370.1">
    <property type="nucleotide sequence ID" value="XM_003741322.2"/>
</dbReference>
<name>A0AAJ6VWT4_9ACAR</name>
<dbReference type="Pfam" id="PF03725">
    <property type="entry name" value="RNase_PH_C"/>
    <property type="match status" value="1"/>
</dbReference>
<dbReference type="InterPro" id="IPR036345">
    <property type="entry name" value="ExoRNase_PH_dom2_sf"/>
</dbReference>
<dbReference type="AlphaFoldDB" id="A0AAJ6VWT4"/>